<name>M5WII5_PRUPE</name>
<sequence>MYEGSLSIAPIHRRLTCLTKLFHSCSEISTNNSSLSSSNNISCLCTLIIMHWTIIFRKRLSPPEITNVGKLQ</sequence>
<dbReference type="Gramene" id="ONI10459">
    <property type="protein sequence ID" value="ONI10459"/>
    <property type="gene ID" value="PRUPE_4G048600"/>
</dbReference>
<proteinExistence type="predicted"/>
<gene>
    <name evidence="1" type="ORF">PRUPE_4G048600</name>
</gene>
<dbReference type="EMBL" id="CM007654">
    <property type="protein sequence ID" value="ONI10459.1"/>
    <property type="molecule type" value="Genomic_DNA"/>
</dbReference>
<organism evidence="1 2">
    <name type="scientific">Prunus persica</name>
    <name type="common">Peach</name>
    <name type="synonym">Amygdalus persica</name>
    <dbReference type="NCBI Taxonomy" id="3760"/>
    <lineage>
        <taxon>Eukaryota</taxon>
        <taxon>Viridiplantae</taxon>
        <taxon>Streptophyta</taxon>
        <taxon>Embryophyta</taxon>
        <taxon>Tracheophyta</taxon>
        <taxon>Spermatophyta</taxon>
        <taxon>Magnoliopsida</taxon>
        <taxon>eudicotyledons</taxon>
        <taxon>Gunneridae</taxon>
        <taxon>Pentapetalae</taxon>
        <taxon>rosids</taxon>
        <taxon>fabids</taxon>
        <taxon>Rosales</taxon>
        <taxon>Rosaceae</taxon>
        <taxon>Amygdaloideae</taxon>
        <taxon>Amygdaleae</taxon>
        <taxon>Prunus</taxon>
    </lineage>
</organism>
<dbReference type="AlphaFoldDB" id="M5WII5"/>
<evidence type="ECO:0000313" key="2">
    <source>
        <dbReference type="Proteomes" id="UP000006882"/>
    </source>
</evidence>
<reference evidence="1 2" key="1">
    <citation type="journal article" date="2013" name="Nat. Genet.">
        <title>The high-quality draft genome of peach (Prunus persica) identifies unique patterns of genetic diversity, domestication and genome evolution.</title>
        <authorList>
            <consortium name="International Peach Genome Initiative"/>
            <person name="Verde I."/>
            <person name="Abbott A.G."/>
            <person name="Scalabrin S."/>
            <person name="Jung S."/>
            <person name="Shu S."/>
            <person name="Marroni F."/>
            <person name="Zhebentyayeva T."/>
            <person name="Dettori M.T."/>
            <person name="Grimwood J."/>
            <person name="Cattonaro F."/>
            <person name="Zuccolo A."/>
            <person name="Rossini L."/>
            <person name="Jenkins J."/>
            <person name="Vendramin E."/>
            <person name="Meisel L.A."/>
            <person name="Decroocq V."/>
            <person name="Sosinski B."/>
            <person name="Prochnik S."/>
            <person name="Mitros T."/>
            <person name="Policriti A."/>
            <person name="Cipriani G."/>
            <person name="Dondini L."/>
            <person name="Ficklin S."/>
            <person name="Goodstein D.M."/>
            <person name="Xuan P."/>
            <person name="Del Fabbro C."/>
            <person name="Aramini V."/>
            <person name="Copetti D."/>
            <person name="Gonzalez S."/>
            <person name="Horner D.S."/>
            <person name="Falchi R."/>
            <person name="Lucas S."/>
            <person name="Mica E."/>
            <person name="Maldonado J."/>
            <person name="Lazzari B."/>
            <person name="Bielenberg D."/>
            <person name="Pirona R."/>
            <person name="Miculan M."/>
            <person name="Barakat A."/>
            <person name="Testolin R."/>
            <person name="Stella A."/>
            <person name="Tartarini S."/>
            <person name="Tonutti P."/>
            <person name="Arus P."/>
            <person name="Orellana A."/>
            <person name="Wells C."/>
            <person name="Main D."/>
            <person name="Vizzotto G."/>
            <person name="Silva H."/>
            <person name="Salamini F."/>
            <person name="Schmutz J."/>
            <person name="Morgante M."/>
            <person name="Rokhsar D.S."/>
        </authorList>
    </citation>
    <scope>NUCLEOTIDE SEQUENCE [LARGE SCALE GENOMIC DNA]</scope>
    <source>
        <strain evidence="2">cv. Nemared</strain>
    </source>
</reference>
<dbReference type="Proteomes" id="UP000006882">
    <property type="component" value="Chromosome G4"/>
</dbReference>
<protein>
    <submittedName>
        <fullName evidence="1">Uncharacterized protein</fullName>
    </submittedName>
</protein>
<dbReference type="HOGENOM" id="CLU_2726985_0_0_1"/>
<evidence type="ECO:0000313" key="1">
    <source>
        <dbReference type="EMBL" id="ONI10459.1"/>
    </source>
</evidence>
<keyword evidence="2" id="KW-1185">Reference proteome</keyword>
<accession>M5WII5</accession>